<gene>
    <name evidence="2" type="ORF">GCM10023187_04850</name>
</gene>
<name>A0ABP8JVG0_9BACT</name>
<comment type="caution">
    <text evidence="2">The sequence shown here is derived from an EMBL/GenBank/DDBJ whole genome shotgun (WGS) entry which is preliminary data.</text>
</comment>
<evidence type="ECO:0000313" key="3">
    <source>
        <dbReference type="Proteomes" id="UP001500936"/>
    </source>
</evidence>
<dbReference type="Proteomes" id="UP001500936">
    <property type="component" value="Unassembled WGS sequence"/>
</dbReference>
<proteinExistence type="predicted"/>
<dbReference type="PROSITE" id="PS51257">
    <property type="entry name" value="PROKAR_LIPOPROTEIN"/>
    <property type="match status" value="1"/>
</dbReference>
<evidence type="ECO:0000313" key="2">
    <source>
        <dbReference type="EMBL" id="GAA4396577.1"/>
    </source>
</evidence>
<organism evidence="2 3">
    <name type="scientific">Nibrella viscosa</name>
    <dbReference type="NCBI Taxonomy" id="1084524"/>
    <lineage>
        <taxon>Bacteria</taxon>
        <taxon>Pseudomonadati</taxon>
        <taxon>Bacteroidota</taxon>
        <taxon>Cytophagia</taxon>
        <taxon>Cytophagales</taxon>
        <taxon>Spirosomataceae</taxon>
        <taxon>Nibrella</taxon>
    </lineage>
</organism>
<reference evidence="3" key="1">
    <citation type="journal article" date="2019" name="Int. J. Syst. Evol. Microbiol.">
        <title>The Global Catalogue of Microorganisms (GCM) 10K type strain sequencing project: providing services to taxonomists for standard genome sequencing and annotation.</title>
        <authorList>
            <consortium name="The Broad Institute Genomics Platform"/>
            <consortium name="The Broad Institute Genome Sequencing Center for Infectious Disease"/>
            <person name="Wu L."/>
            <person name="Ma J."/>
        </authorList>
    </citation>
    <scope>NUCLEOTIDE SEQUENCE [LARGE SCALE GENOMIC DNA]</scope>
    <source>
        <strain evidence="3">JCM 17925</strain>
    </source>
</reference>
<keyword evidence="1" id="KW-0732">Signal</keyword>
<sequence length="155" mass="16620">MSMKRSLTLFFVLLLAVSACKLKNGREDVDPREQYVGTFAGGYQAVIRIGSSELDPESGNATITVAKGANPKEIALDLVMGQVTERLTAEVNGADFTIIDKKQDRFSINNTVIEGQYSATGKFVNANEIVIQTQAGAVRGGVQYVKSGSISGTRK</sequence>
<evidence type="ECO:0000256" key="1">
    <source>
        <dbReference type="SAM" id="SignalP"/>
    </source>
</evidence>
<dbReference type="EMBL" id="BAABHB010000001">
    <property type="protein sequence ID" value="GAA4396577.1"/>
    <property type="molecule type" value="Genomic_DNA"/>
</dbReference>
<accession>A0ABP8JVG0</accession>
<evidence type="ECO:0008006" key="4">
    <source>
        <dbReference type="Google" id="ProtNLM"/>
    </source>
</evidence>
<keyword evidence="3" id="KW-1185">Reference proteome</keyword>
<feature type="chain" id="PRO_5047241054" description="Lipoprotein" evidence="1">
    <location>
        <begin position="22"/>
        <end position="155"/>
    </location>
</feature>
<protein>
    <recommendedName>
        <fullName evidence="4">Lipoprotein</fullName>
    </recommendedName>
</protein>
<feature type="signal peptide" evidence="1">
    <location>
        <begin position="1"/>
        <end position="21"/>
    </location>
</feature>